<dbReference type="PANTHER" id="PTHR24193:SF121">
    <property type="entry name" value="ADA2A-CONTAINING COMPLEX COMPONENT 3, ISOFORM D"/>
    <property type="match status" value="1"/>
</dbReference>
<dbReference type="InterPro" id="IPR002110">
    <property type="entry name" value="Ankyrin_rpt"/>
</dbReference>
<evidence type="ECO:0000256" key="2">
    <source>
        <dbReference type="ARBA" id="ARBA00023043"/>
    </source>
</evidence>
<dbReference type="InterPro" id="IPR001810">
    <property type="entry name" value="F-box_dom"/>
</dbReference>
<dbReference type="PROSITE" id="PS50181">
    <property type="entry name" value="FBOX"/>
    <property type="match status" value="1"/>
</dbReference>
<dbReference type="PROSITE" id="PS50088">
    <property type="entry name" value="ANK_REPEAT"/>
    <property type="match status" value="4"/>
</dbReference>
<dbReference type="Proteomes" id="UP001447188">
    <property type="component" value="Unassembled WGS sequence"/>
</dbReference>
<feature type="domain" description="F-box" evidence="5">
    <location>
        <begin position="27"/>
        <end position="74"/>
    </location>
</feature>
<comment type="caution">
    <text evidence="6">The sequence shown here is derived from an EMBL/GenBank/DDBJ whole genome shotgun (WGS) entry which is preliminary data.</text>
</comment>
<protein>
    <recommendedName>
        <fullName evidence="5">F-box domain-containing protein</fullName>
    </recommendedName>
</protein>
<dbReference type="Gene3D" id="1.25.40.20">
    <property type="entry name" value="Ankyrin repeat-containing domain"/>
    <property type="match status" value="2"/>
</dbReference>
<dbReference type="PRINTS" id="PR01415">
    <property type="entry name" value="ANKYRIN"/>
</dbReference>
<dbReference type="EMBL" id="JBBBZM010000157">
    <property type="protein sequence ID" value="KAL0632674.1"/>
    <property type="molecule type" value="Genomic_DNA"/>
</dbReference>
<sequence length="333" mass="36808">MGLKKQYRRLSTVIQNWRLARNHDPSAKSLPHLPNKVLIHIAEHLDPGDIKSLLVVNRRLSFALTTQYQFWAVEKLGITHWDDSSGLHWAAAKGHEGLVRLLLDRGFCVDMRASTHGTTALHYSAMNGHESVVRLLLERGAMVDVRDHVFKETASPEDTRRIGNRLVNLHGMTPLHYAAVMGQKDVVRMLLDAGASIEERDLVNLRTVLILATFCNQLGVVKLLLERGADIGAVDRDGWRARSYAESSGMSGGPDGHNNRAAPLLQAAERIRDKKLRNNRTNRQPMGPPSSRGGGSFEGDLERVRGYCSSSYQRGVGEFLCLGQGPVMGAPAT</sequence>
<evidence type="ECO:0000256" key="4">
    <source>
        <dbReference type="SAM" id="MobiDB-lite"/>
    </source>
</evidence>
<evidence type="ECO:0000313" key="6">
    <source>
        <dbReference type="EMBL" id="KAL0632674.1"/>
    </source>
</evidence>
<dbReference type="InterPro" id="IPR036047">
    <property type="entry name" value="F-box-like_dom_sf"/>
</dbReference>
<feature type="repeat" description="ANK" evidence="3">
    <location>
        <begin position="116"/>
        <end position="148"/>
    </location>
</feature>
<dbReference type="SMART" id="SM00248">
    <property type="entry name" value="ANK"/>
    <property type="match status" value="4"/>
</dbReference>
<keyword evidence="7" id="KW-1185">Reference proteome</keyword>
<dbReference type="Pfam" id="PF12796">
    <property type="entry name" value="Ank_2"/>
    <property type="match status" value="2"/>
</dbReference>
<feature type="repeat" description="ANK" evidence="3">
    <location>
        <begin position="82"/>
        <end position="114"/>
    </location>
</feature>
<evidence type="ECO:0000256" key="1">
    <source>
        <dbReference type="ARBA" id="ARBA00022737"/>
    </source>
</evidence>
<dbReference type="InterPro" id="IPR050663">
    <property type="entry name" value="Ankyrin-SOCS_Box"/>
</dbReference>
<organism evidence="6 7">
    <name type="scientific">Discina gigas</name>
    <dbReference type="NCBI Taxonomy" id="1032678"/>
    <lineage>
        <taxon>Eukaryota</taxon>
        <taxon>Fungi</taxon>
        <taxon>Dikarya</taxon>
        <taxon>Ascomycota</taxon>
        <taxon>Pezizomycotina</taxon>
        <taxon>Pezizomycetes</taxon>
        <taxon>Pezizales</taxon>
        <taxon>Discinaceae</taxon>
        <taxon>Discina</taxon>
    </lineage>
</organism>
<proteinExistence type="predicted"/>
<feature type="region of interest" description="Disordered" evidence="4">
    <location>
        <begin position="272"/>
        <end position="298"/>
    </location>
</feature>
<keyword evidence="1" id="KW-0677">Repeat</keyword>
<evidence type="ECO:0000259" key="5">
    <source>
        <dbReference type="PROSITE" id="PS50181"/>
    </source>
</evidence>
<evidence type="ECO:0000313" key="7">
    <source>
        <dbReference type="Proteomes" id="UP001447188"/>
    </source>
</evidence>
<name>A0ABR3G9Q6_9PEZI</name>
<keyword evidence="2 3" id="KW-0040">ANK repeat</keyword>
<dbReference type="InterPro" id="IPR036770">
    <property type="entry name" value="Ankyrin_rpt-contain_sf"/>
</dbReference>
<reference evidence="6 7" key="1">
    <citation type="submission" date="2024-02" db="EMBL/GenBank/DDBJ databases">
        <title>Discinaceae phylogenomics.</title>
        <authorList>
            <person name="Dirks A.C."/>
            <person name="James T.Y."/>
        </authorList>
    </citation>
    <scope>NUCLEOTIDE SEQUENCE [LARGE SCALE GENOMIC DNA]</scope>
    <source>
        <strain evidence="6 7">ACD0624</strain>
    </source>
</reference>
<dbReference type="PANTHER" id="PTHR24193">
    <property type="entry name" value="ANKYRIN REPEAT PROTEIN"/>
    <property type="match status" value="1"/>
</dbReference>
<feature type="repeat" description="ANK" evidence="3">
    <location>
        <begin position="170"/>
        <end position="202"/>
    </location>
</feature>
<dbReference type="PROSITE" id="PS50297">
    <property type="entry name" value="ANK_REP_REGION"/>
    <property type="match status" value="4"/>
</dbReference>
<evidence type="ECO:0000256" key="3">
    <source>
        <dbReference type="PROSITE-ProRule" id="PRU00023"/>
    </source>
</evidence>
<accession>A0ABR3G9Q6</accession>
<gene>
    <name evidence="6" type="ORF">Q9L58_008433</name>
</gene>
<dbReference type="SUPFAM" id="SSF48403">
    <property type="entry name" value="Ankyrin repeat"/>
    <property type="match status" value="1"/>
</dbReference>
<dbReference type="SUPFAM" id="SSF81383">
    <property type="entry name" value="F-box domain"/>
    <property type="match status" value="1"/>
</dbReference>
<feature type="repeat" description="ANK" evidence="3">
    <location>
        <begin position="204"/>
        <end position="236"/>
    </location>
</feature>